<sequence length="213" mass="24081">MAINLLSAVAVPKIVFQQVNRMISTFFWGTHEGKPKRKWVSWNTICRLMSEGGLGIRNVEEVVSSFRLKGLWNAMTNKSIWSSFICGKYGINNKVISGYVPPCSALKFWKECANLTAALVKNSTWKVGQGDMNFWFENWSKEGILAEVHTEALTICHITLRETVEVDFSINGLSETLISHVKDLYNTRLSAESNVRLWARNPNGTFTVKPAFD</sequence>
<evidence type="ECO:0000313" key="1">
    <source>
        <dbReference type="EMBL" id="OVA16535.1"/>
    </source>
</evidence>
<dbReference type="EMBL" id="MVGT01000491">
    <property type="protein sequence ID" value="OVA16535.1"/>
    <property type="molecule type" value="Genomic_DNA"/>
</dbReference>
<dbReference type="PANTHER" id="PTHR33116">
    <property type="entry name" value="REVERSE TRANSCRIPTASE ZINC-BINDING DOMAIN-CONTAINING PROTEIN-RELATED-RELATED"/>
    <property type="match status" value="1"/>
</dbReference>
<reference evidence="1 2" key="1">
    <citation type="journal article" date="2017" name="Mol. Plant">
        <title>The Genome of Medicinal Plant Macleaya cordata Provides New Insights into Benzylisoquinoline Alkaloids Metabolism.</title>
        <authorList>
            <person name="Liu X."/>
            <person name="Liu Y."/>
            <person name="Huang P."/>
            <person name="Ma Y."/>
            <person name="Qing Z."/>
            <person name="Tang Q."/>
            <person name="Cao H."/>
            <person name="Cheng P."/>
            <person name="Zheng Y."/>
            <person name="Yuan Z."/>
            <person name="Zhou Y."/>
            <person name="Liu J."/>
            <person name="Tang Z."/>
            <person name="Zhuo Y."/>
            <person name="Zhang Y."/>
            <person name="Yu L."/>
            <person name="Huang J."/>
            <person name="Yang P."/>
            <person name="Peng Q."/>
            <person name="Zhang J."/>
            <person name="Jiang W."/>
            <person name="Zhang Z."/>
            <person name="Lin K."/>
            <person name="Ro D.K."/>
            <person name="Chen X."/>
            <person name="Xiong X."/>
            <person name="Shang Y."/>
            <person name="Huang S."/>
            <person name="Zeng J."/>
        </authorList>
    </citation>
    <scope>NUCLEOTIDE SEQUENCE [LARGE SCALE GENOMIC DNA]</scope>
    <source>
        <strain evidence="2">cv. BLH2017</strain>
        <tissue evidence="1">Root</tissue>
    </source>
</reference>
<dbReference type="Proteomes" id="UP000195402">
    <property type="component" value="Unassembled WGS sequence"/>
</dbReference>
<protein>
    <recommendedName>
        <fullName evidence="3">Reverse transcriptase zinc-binding domain</fullName>
    </recommendedName>
</protein>
<name>A0A200R1F1_MACCD</name>
<proteinExistence type="predicted"/>
<dbReference type="OrthoDB" id="1752276at2759"/>
<dbReference type="InParanoid" id="A0A200R1F1"/>
<comment type="caution">
    <text evidence="1">The sequence shown here is derived from an EMBL/GenBank/DDBJ whole genome shotgun (WGS) entry which is preliminary data.</text>
</comment>
<keyword evidence="2" id="KW-1185">Reference proteome</keyword>
<organism evidence="1 2">
    <name type="scientific">Macleaya cordata</name>
    <name type="common">Five-seeded plume-poppy</name>
    <name type="synonym">Bocconia cordata</name>
    <dbReference type="NCBI Taxonomy" id="56857"/>
    <lineage>
        <taxon>Eukaryota</taxon>
        <taxon>Viridiplantae</taxon>
        <taxon>Streptophyta</taxon>
        <taxon>Embryophyta</taxon>
        <taxon>Tracheophyta</taxon>
        <taxon>Spermatophyta</taxon>
        <taxon>Magnoliopsida</taxon>
        <taxon>Ranunculales</taxon>
        <taxon>Papaveraceae</taxon>
        <taxon>Papaveroideae</taxon>
        <taxon>Macleaya</taxon>
    </lineage>
</organism>
<dbReference type="PANTHER" id="PTHR33116:SF80">
    <property type="entry name" value="REVERSE TRANSCRIPTASE ZINC-BINDING DOMAIN-CONTAINING PROTEIN"/>
    <property type="match status" value="1"/>
</dbReference>
<evidence type="ECO:0000313" key="2">
    <source>
        <dbReference type="Proteomes" id="UP000195402"/>
    </source>
</evidence>
<evidence type="ECO:0008006" key="3">
    <source>
        <dbReference type="Google" id="ProtNLM"/>
    </source>
</evidence>
<dbReference type="OMA" id="LTICHIT"/>
<gene>
    <name evidence="1" type="ORF">BVC80_7669g2</name>
</gene>
<dbReference type="AlphaFoldDB" id="A0A200R1F1"/>
<accession>A0A200R1F1</accession>